<dbReference type="KEGG" id="hdo:MUK72_15905"/>
<dbReference type="Pfam" id="PF03781">
    <property type="entry name" value="FGE-sulfatase"/>
    <property type="match status" value="1"/>
</dbReference>
<dbReference type="InterPro" id="IPR051043">
    <property type="entry name" value="Sulfatase_Mod_Factor_Kinase"/>
</dbReference>
<dbReference type="GO" id="GO:0120147">
    <property type="term" value="F:formylglycine-generating oxidase activity"/>
    <property type="evidence" value="ECO:0007669"/>
    <property type="project" value="TreeGrafter"/>
</dbReference>
<reference evidence="3" key="1">
    <citation type="submission" date="2022-04" db="EMBL/GenBank/DDBJ databases">
        <title>Sequencing and genomic assembly of Halococcus dombrowskii.</title>
        <authorList>
            <person name="Lim S.W."/>
            <person name="MacLea K.S."/>
        </authorList>
    </citation>
    <scope>NUCLEOTIDE SEQUENCE</scope>
    <source>
        <strain evidence="3">H4</strain>
        <plasmid evidence="3">unnamed1</plasmid>
    </source>
</reference>
<gene>
    <name evidence="3" type="ORF">MUK72_15905</name>
</gene>
<geneLocation type="plasmid" evidence="3 4">
    <name>unnamed1</name>
</geneLocation>
<evidence type="ECO:0000256" key="1">
    <source>
        <dbReference type="SAM" id="MobiDB-lite"/>
    </source>
</evidence>
<feature type="domain" description="Sulfatase-modifying factor enzyme-like" evidence="2">
    <location>
        <begin position="47"/>
        <end position="330"/>
    </location>
</feature>
<feature type="region of interest" description="Disordered" evidence="1">
    <location>
        <begin position="1"/>
        <end position="44"/>
    </location>
</feature>
<proteinExistence type="predicted"/>
<keyword evidence="4" id="KW-1185">Reference proteome</keyword>
<evidence type="ECO:0000313" key="4">
    <source>
        <dbReference type="Proteomes" id="UP000830542"/>
    </source>
</evidence>
<protein>
    <submittedName>
        <fullName evidence="3">Formylglycine-generating enzyme family protein</fullName>
    </submittedName>
</protein>
<dbReference type="GeneID" id="71763363"/>
<dbReference type="InterPro" id="IPR016187">
    <property type="entry name" value="CTDL_fold"/>
</dbReference>
<evidence type="ECO:0000313" key="3">
    <source>
        <dbReference type="EMBL" id="UOO96666.1"/>
    </source>
</evidence>
<dbReference type="PANTHER" id="PTHR23150">
    <property type="entry name" value="SULFATASE MODIFYING FACTOR 1, 2"/>
    <property type="match status" value="1"/>
</dbReference>
<feature type="compositionally biased region" description="Polar residues" evidence="1">
    <location>
        <begin position="30"/>
        <end position="39"/>
    </location>
</feature>
<sequence>MTKNDSTCCTPPCNEELAPRDHNKNRSSDRVQTQQTSPVSEGDERIERMVRLGGETFSMGTDSNVGFSADGEGPARDVAIDPFYIDQFAVTNAEFLQFVRDTGYTTDAERFGWSFVFEDFTSAEDDNHVMQHVEATPWWVAVEGANWLRHEGPASSVATTKLLKHPVTHVSWNDAAAYADWAGKRLPTEAEWEYAARGGLDGKRYPWGNELTPDGDHRCNIWQGDFPEHNTGEDGYLGTAPVTEYEPNGFGLFNVAGNVWEWCADWFSSDYHTTDAYSQTNPTGPPSGTERVMRGGSYLCHHSWCNRYRVAARSKNTPDSSSGNIGFRCVVDTISKQER</sequence>
<dbReference type="AlphaFoldDB" id="A0AAX3ARJ7"/>
<dbReference type="InterPro" id="IPR042095">
    <property type="entry name" value="SUMF_sf"/>
</dbReference>
<feature type="compositionally biased region" description="Basic and acidic residues" evidence="1">
    <location>
        <begin position="17"/>
        <end position="29"/>
    </location>
</feature>
<organism evidence="3 4">
    <name type="scientific">Halococcus dombrowskii</name>
    <dbReference type="NCBI Taxonomy" id="179637"/>
    <lineage>
        <taxon>Archaea</taxon>
        <taxon>Methanobacteriati</taxon>
        <taxon>Methanobacteriota</taxon>
        <taxon>Stenosarchaea group</taxon>
        <taxon>Halobacteria</taxon>
        <taxon>Halobacteriales</taxon>
        <taxon>Halococcaceae</taxon>
        <taxon>Halococcus</taxon>
    </lineage>
</organism>
<name>A0AAX3ARJ7_HALDO</name>
<dbReference type="Proteomes" id="UP000830542">
    <property type="component" value="Plasmid unnamed1"/>
</dbReference>
<dbReference type="EMBL" id="CP095006">
    <property type="protein sequence ID" value="UOO96666.1"/>
    <property type="molecule type" value="Genomic_DNA"/>
</dbReference>
<evidence type="ECO:0000259" key="2">
    <source>
        <dbReference type="Pfam" id="PF03781"/>
    </source>
</evidence>
<keyword evidence="3" id="KW-0614">Plasmid</keyword>
<dbReference type="InterPro" id="IPR005532">
    <property type="entry name" value="SUMF_dom"/>
</dbReference>
<dbReference type="SUPFAM" id="SSF56436">
    <property type="entry name" value="C-type lectin-like"/>
    <property type="match status" value="1"/>
</dbReference>
<accession>A0AAX3ARJ7</accession>
<dbReference type="Gene3D" id="3.90.1580.10">
    <property type="entry name" value="paralog of FGE (formylglycine-generating enzyme)"/>
    <property type="match status" value="1"/>
</dbReference>
<dbReference type="PANTHER" id="PTHR23150:SF19">
    <property type="entry name" value="FORMYLGLYCINE-GENERATING ENZYME"/>
    <property type="match status" value="1"/>
</dbReference>
<dbReference type="RefSeq" id="WP_244705601.1">
    <property type="nucleotide sequence ID" value="NZ_BAAADN010000083.1"/>
</dbReference>